<feature type="region of interest" description="Disordered" evidence="1">
    <location>
        <begin position="1"/>
        <end position="44"/>
    </location>
</feature>
<dbReference type="AlphaFoldDB" id="A0A326RJD9"/>
<keyword evidence="2" id="KW-0472">Membrane</keyword>
<feature type="compositionally biased region" description="Basic and acidic residues" evidence="1">
    <location>
        <begin position="1"/>
        <end position="27"/>
    </location>
</feature>
<evidence type="ECO:0000256" key="1">
    <source>
        <dbReference type="SAM" id="MobiDB-lite"/>
    </source>
</evidence>
<dbReference type="OrthoDB" id="1496022at2"/>
<dbReference type="RefSeq" id="WP_111394773.1">
    <property type="nucleotide sequence ID" value="NZ_QKTX01000020.1"/>
</dbReference>
<accession>A0A326RJD9</accession>
<keyword evidence="2" id="KW-0812">Transmembrane</keyword>
<protein>
    <submittedName>
        <fullName evidence="3">Uncharacterized protein</fullName>
    </submittedName>
</protein>
<evidence type="ECO:0000313" key="4">
    <source>
        <dbReference type="Proteomes" id="UP000248917"/>
    </source>
</evidence>
<feature type="transmembrane region" description="Helical" evidence="2">
    <location>
        <begin position="96"/>
        <end position="116"/>
    </location>
</feature>
<gene>
    <name evidence="3" type="ORF">CLV31_12015</name>
</gene>
<evidence type="ECO:0000313" key="3">
    <source>
        <dbReference type="EMBL" id="PZV77547.1"/>
    </source>
</evidence>
<evidence type="ECO:0000256" key="2">
    <source>
        <dbReference type="SAM" id="Phobius"/>
    </source>
</evidence>
<feature type="transmembrane region" description="Helical" evidence="2">
    <location>
        <begin position="122"/>
        <end position="141"/>
    </location>
</feature>
<keyword evidence="4" id="KW-1185">Reference proteome</keyword>
<dbReference type="Proteomes" id="UP000248917">
    <property type="component" value="Unassembled WGS sequence"/>
</dbReference>
<comment type="caution">
    <text evidence="3">The sequence shown here is derived from an EMBL/GenBank/DDBJ whole genome shotgun (WGS) entry which is preliminary data.</text>
</comment>
<sequence length="143" mass="16078">MSDEKIDKEQSDSQSEKSSDKGNESPKSRKAFSKLRRELSDEELNSPAVQKLLLDNLDQLENTNFELEIFEENFHAVDKEKAVLEEKLKSTKSSEILYTFTLTIGAAIMGLAPTFWTTGYGWLVVIVGFLLVLGGLISKFANR</sequence>
<reference evidence="3 4" key="1">
    <citation type="submission" date="2018-06" db="EMBL/GenBank/DDBJ databases">
        <title>Genomic Encyclopedia of Archaeal and Bacterial Type Strains, Phase II (KMG-II): from individual species to whole genera.</title>
        <authorList>
            <person name="Goeker M."/>
        </authorList>
    </citation>
    <scope>NUCLEOTIDE SEQUENCE [LARGE SCALE GENOMIC DNA]</scope>
    <source>
        <strain evidence="3 4">T4</strain>
    </source>
</reference>
<name>A0A326RJD9_9BACT</name>
<dbReference type="EMBL" id="QKTX01000020">
    <property type="protein sequence ID" value="PZV77547.1"/>
    <property type="molecule type" value="Genomic_DNA"/>
</dbReference>
<proteinExistence type="predicted"/>
<keyword evidence="2" id="KW-1133">Transmembrane helix</keyword>
<organism evidence="3 4">
    <name type="scientific">Algoriphagus aquaeductus</name>
    <dbReference type="NCBI Taxonomy" id="475299"/>
    <lineage>
        <taxon>Bacteria</taxon>
        <taxon>Pseudomonadati</taxon>
        <taxon>Bacteroidota</taxon>
        <taxon>Cytophagia</taxon>
        <taxon>Cytophagales</taxon>
        <taxon>Cyclobacteriaceae</taxon>
        <taxon>Algoriphagus</taxon>
    </lineage>
</organism>